<keyword evidence="3" id="KW-0378">Hydrolase</keyword>
<evidence type="ECO:0000313" key="3">
    <source>
        <dbReference type="EMBL" id="MDQ0509361.1"/>
    </source>
</evidence>
<dbReference type="EC" id="3.7.1.20" evidence="3"/>
<name>A0ABU0LKX6_9HYPH</name>
<proteinExistence type="predicted"/>
<evidence type="ECO:0000259" key="2">
    <source>
        <dbReference type="Pfam" id="PF01557"/>
    </source>
</evidence>
<dbReference type="RefSeq" id="WP_306888049.1">
    <property type="nucleotide sequence ID" value="NZ_JAUSVR010000001.1"/>
</dbReference>
<evidence type="ECO:0000313" key="4">
    <source>
        <dbReference type="Proteomes" id="UP001235094"/>
    </source>
</evidence>
<dbReference type="EMBL" id="JAUSVR010000001">
    <property type="protein sequence ID" value="MDQ0509361.1"/>
    <property type="molecule type" value="Genomic_DNA"/>
</dbReference>
<dbReference type="PANTHER" id="PTHR11820:SF90">
    <property type="entry name" value="FLUTATHIONE S-TRANSFERASE"/>
    <property type="match status" value="1"/>
</dbReference>
<dbReference type="InterPro" id="IPR011234">
    <property type="entry name" value="Fumarylacetoacetase-like_C"/>
</dbReference>
<organism evidence="3 4">
    <name type="scientific">Ancylobacter amanitiformis</name>
    <dbReference type="NCBI Taxonomy" id="217069"/>
    <lineage>
        <taxon>Bacteria</taxon>
        <taxon>Pseudomonadati</taxon>
        <taxon>Pseudomonadota</taxon>
        <taxon>Alphaproteobacteria</taxon>
        <taxon>Hyphomicrobiales</taxon>
        <taxon>Xanthobacteraceae</taxon>
        <taxon>Ancylobacter</taxon>
    </lineage>
</organism>
<keyword evidence="4" id="KW-1185">Reference proteome</keyword>
<dbReference type="GO" id="GO:0034545">
    <property type="term" value="F:fumarylpyruvate hydrolase activity"/>
    <property type="evidence" value="ECO:0007669"/>
    <property type="project" value="UniProtKB-EC"/>
</dbReference>
<reference evidence="3 4" key="1">
    <citation type="submission" date="2023-07" db="EMBL/GenBank/DDBJ databases">
        <title>Genomic Encyclopedia of Type Strains, Phase IV (KMG-IV): sequencing the most valuable type-strain genomes for metagenomic binning, comparative biology and taxonomic classification.</title>
        <authorList>
            <person name="Goeker M."/>
        </authorList>
    </citation>
    <scope>NUCLEOTIDE SEQUENCE [LARGE SCALE GENOMIC DNA]</scope>
    <source>
        <strain evidence="3 4">DSM 15561</strain>
    </source>
</reference>
<gene>
    <name evidence="3" type="ORF">QOZ99_000238</name>
</gene>
<comment type="caution">
    <text evidence="3">The sequence shown here is derived from an EMBL/GenBank/DDBJ whole genome shotgun (WGS) entry which is preliminary data.</text>
</comment>
<dbReference type="PANTHER" id="PTHR11820">
    <property type="entry name" value="ACYLPYRUVASE"/>
    <property type="match status" value="1"/>
</dbReference>
<evidence type="ECO:0000256" key="1">
    <source>
        <dbReference type="ARBA" id="ARBA00022723"/>
    </source>
</evidence>
<dbReference type="GO" id="GO:0016740">
    <property type="term" value="F:transferase activity"/>
    <property type="evidence" value="ECO:0007669"/>
    <property type="project" value="UniProtKB-KW"/>
</dbReference>
<dbReference type="Pfam" id="PF01557">
    <property type="entry name" value="FAA_hydrolase"/>
    <property type="match status" value="1"/>
</dbReference>
<keyword evidence="1" id="KW-0479">Metal-binding</keyword>
<keyword evidence="3" id="KW-0808">Transferase</keyword>
<accession>A0ABU0LKX6</accession>
<dbReference type="SUPFAM" id="SSF56529">
    <property type="entry name" value="FAH"/>
    <property type="match status" value="1"/>
</dbReference>
<protein>
    <submittedName>
        <fullName evidence="3">Fumarylpyruvate hydrolase</fullName>
        <ecNumber evidence="3">3.7.1.20</ecNumber>
    </submittedName>
</protein>
<dbReference type="Proteomes" id="UP001235094">
    <property type="component" value="Unassembled WGS sequence"/>
</dbReference>
<dbReference type="Gene3D" id="3.90.850.10">
    <property type="entry name" value="Fumarylacetoacetase-like, C-terminal domain"/>
    <property type="match status" value="1"/>
</dbReference>
<sequence length="233" mass="25148">MNAPIDTHYVISPPGIPTLPVEGSDKLFPIHRIYCVGRNYAEHAIEMGHDPDKEPPFFFQKNPDNVITNGTFPYPDKSSDVHYELEMLVAIGKGGINIPVEKALEHVWGYGIGLDMTRRDLQGEAKKLGRPWEVGKAFEASAPSSALVPAAKIGHPASGKVWLKVNGALRQSGDLNQMIWKVPEMISYLSGLFELKAGDIIMSGTPAGVGAIVRGDHLEGGVDGVGTLDVKVV</sequence>
<feature type="domain" description="Fumarylacetoacetase-like C-terminal" evidence="2">
    <location>
        <begin position="33"/>
        <end position="233"/>
    </location>
</feature>
<dbReference type="InterPro" id="IPR036663">
    <property type="entry name" value="Fumarylacetoacetase_C_sf"/>
</dbReference>